<dbReference type="Proteomes" id="UP000663942">
    <property type="component" value="Chromosome"/>
</dbReference>
<reference evidence="1 2" key="1">
    <citation type="submission" date="2020-09" db="EMBL/GenBank/DDBJ databases">
        <title>Brevundimonas sp. LVF1 isolated from an oligotrophic pond in Goettingen, Germany.</title>
        <authorList>
            <person name="Friedrich I."/>
            <person name="Klassen A."/>
            <person name="Neubauer H."/>
            <person name="Schneider D."/>
            <person name="Hertel R."/>
            <person name="Daniel R."/>
        </authorList>
    </citation>
    <scope>NUCLEOTIDE SEQUENCE [LARGE SCALE GENOMIC DNA]</scope>
    <source>
        <strain evidence="1 2">LVF1</strain>
    </source>
</reference>
<evidence type="ECO:0000313" key="1">
    <source>
        <dbReference type="EMBL" id="QTC86499.1"/>
    </source>
</evidence>
<evidence type="ECO:0000313" key="2">
    <source>
        <dbReference type="Proteomes" id="UP000663942"/>
    </source>
</evidence>
<name>A0ABX7SG20_9CAUL</name>
<dbReference type="EMBL" id="CP062006">
    <property type="protein sequence ID" value="QTC86499.1"/>
    <property type="molecule type" value="Genomic_DNA"/>
</dbReference>
<accession>A0ABX7SG20</accession>
<proteinExistence type="predicted"/>
<keyword evidence="2" id="KW-1185">Reference proteome</keyword>
<sequence>MTGERAMLLIGHPGHELRLHHWLELERPTVCVLTDGSGGTGQGRIEYSRDCVARAGATTGPLFGHMADRDWYAALLARDPAPFVEAGDKIACAALTLGIGLIVSDARDGYNPMHDAACCLATMVVEGLSAQGQSVRRLTAPATGEALSAPVRELWLDSIARKRKEAAMARYAPLLQEIEQVREQGLDIGVERLYPDDAERSGKRSPAYEAYGSARVADGDYRSVIMAEAHYQPLMAEVRSRLFDLWGLPSVPERSAVV</sequence>
<gene>
    <name evidence="1" type="ORF">IFE19_10015</name>
</gene>
<dbReference type="RefSeq" id="WP_207821917.1">
    <property type="nucleotide sequence ID" value="NZ_CP062006.1"/>
</dbReference>
<protein>
    <submittedName>
        <fullName evidence="1">Uncharacterized protein</fullName>
    </submittedName>
</protein>
<organism evidence="1 2">
    <name type="scientific">Brevundimonas pondensis</name>
    <dbReference type="NCBI Taxonomy" id="2774189"/>
    <lineage>
        <taxon>Bacteria</taxon>
        <taxon>Pseudomonadati</taxon>
        <taxon>Pseudomonadota</taxon>
        <taxon>Alphaproteobacteria</taxon>
        <taxon>Caulobacterales</taxon>
        <taxon>Caulobacteraceae</taxon>
        <taxon>Brevundimonas</taxon>
    </lineage>
</organism>